<dbReference type="EMBL" id="JAHKSW010000006">
    <property type="protein sequence ID" value="KAG7331290.1"/>
    <property type="molecule type" value="Genomic_DNA"/>
</dbReference>
<protein>
    <submittedName>
        <fullName evidence="1">Uncharacterized protein</fullName>
    </submittedName>
</protein>
<name>A0A9D3P1N0_9TELE</name>
<gene>
    <name evidence="1" type="ORF">KOW79_005259</name>
</gene>
<dbReference type="Proteomes" id="UP000824219">
    <property type="component" value="Linkage Group LG06"/>
</dbReference>
<proteinExistence type="predicted"/>
<comment type="caution">
    <text evidence="1">The sequence shown here is derived from an EMBL/GenBank/DDBJ whole genome shotgun (WGS) entry which is preliminary data.</text>
</comment>
<evidence type="ECO:0000313" key="1">
    <source>
        <dbReference type="EMBL" id="KAG7331290.1"/>
    </source>
</evidence>
<sequence>MRDNERQGPRWQYPPTRLERPYVFAHARLNLCQGTKLALYRFQLYSARAVGTVELRPWSSPKPQRAQLECTVKGTALVGLTPFPLQTKPEHFVCSCDLEMLQNFRARKIHIFSNTSLVTWQERDDH</sequence>
<reference evidence="1 2" key="1">
    <citation type="submission" date="2021-06" db="EMBL/GenBank/DDBJ databases">
        <title>Chromosome-level genome assembly of the red-tail catfish (Hemibagrus wyckioides).</title>
        <authorList>
            <person name="Shao F."/>
        </authorList>
    </citation>
    <scope>NUCLEOTIDE SEQUENCE [LARGE SCALE GENOMIC DNA]</scope>
    <source>
        <strain evidence="1">EC202008001</strain>
        <tissue evidence="1">Blood</tissue>
    </source>
</reference>
<organism evidence="1 2">
    <name type="scientific">Hemibagrus wyckioides</name>
    <dbReference type="NCBI Taxonomy" id="337641"/>
    <lineage>
        <taxon>Eukaryota</taxon>
        <taxon>Metazoa</taxon>
        <taxon>Chordata</taxon>
        <taxon>Craniata</taxon>
        <taxon>Vertebrata</taxon>
        <taxon>Euteleostomi</taxon>
        <taxon>Actinopterygii</taxon>
        <taxon>Neopterygii</taxon>
        <taxon>Teleostei</taxon>
        <taxon>Ostariophysi</taxon>
        <taxon>Siluriformes</taxon>
        <taxon>Bagridae</taxon>
        <taxon>Hemibagrus</taxon>
    </lineage>
</organism>
<keyword evidence="2" id="KW-1185">Reference proteome</keyword>
<accession>A0A9D3P1N0</accession>
<dbReference type="AlphaFoldDB" id="A0A9D3P1N0"/>
<evidence type="ECO:0000313" key="2">
    <source>
        <dbReference type="Proteomes" id="UP000824219"/>
    </source>
</evidence>